<dbReference type="PIRSF" id="PIRSF017207">
    <property type="entry name" value="UCP017207_TM-p85"/>
    <property type="match status" value="1"/>
</dbReference>
<dbReference type="OMA" id="QQTFKVI"/>
<comment type="subcellular location">
    <subcellularLocation>
        <location evidence="1">Endoplasmic reticulum membrane</location>
        <topology evidence="1">Multi-pass membrane protein</topology>
    </subcellularLocation>
</comment>
<dbReference type="InterPro" id="IPR009445">
    <property type="entry name" value="TMEM85/Emc4"/>
</dbReference>
<evidence type="ECO:0000313" key="9">
    <source>
        <dbReference type="EMBL" id="KAA8902327.1"/>
    </source>
</evidence>
<evidence type="ECO:0000256" key="2">
    <source>
        <dbReference type="ARBA" id="ARBA00007715"/>
    </source>
</evidence>
<protein>
    <recommendedName>
        <fullName evidence="3">ER membrane protein complex subunit 4</fullName>
    </recommendedName>
</protein>
<reference evidence="9 10" key="1">
    <citation type="submission" date="2019-07" db="EMBL/GenBank/DDBJ databases">
        <title>Genome assembly of two rare yeast pathogens: Diutina rugosa and Trichomonascus ciferrii.</title>
        <authorList>
            <person name="Mixao V."/>
            <person name="Saus E."/>
            <person name="Hansen A."/>
            <person name="Lass-Flor C."/>
            <person name="Gabaldon T."/>
        </authorList>
    </citation>
    <scope>NUCLEOTIDE SEQUENCE [LARGE SCALE GENOMIC DNA]</scope>
    <source>
        <strain evidence="9 10">CBS 613</strain>
    </source>
</reference>
<dbReference type="Proteomes" id="UP000449547">
    <property type="component" value="Unassembled WGS sequence"/>
</dbReference>
<name>A0A642USY0_DIURU</name>
<evidence type="ECO:0000256" key="3">
    <source>
        <dbReference type="ARBA" id="ARBA00020820"/>
    </source>
</evidence>
<dbReference type="EMBL" id="SWFT01000090">
    <property type="protein sequence ID" value="KAA8902327.1"/>
    <property type="molecule type" value="Genomic_DNA"/>
</dbReference>
<dbReference type="GO" id="GO:0005789">
    <property type="term" value="C:endoplasmic reticulum membrane"/>
    <property type="evidence" value="ECO:0007669"/>
    <property type="project" value="UniProtKB-SubCell"/>
</dbReference>
<gene>
    <name evidence="9" type="ORF">DIURU_002781</name>
</gene>
<evidence type="ECO:0000256" key="8">
    <source>
        <dbReference type="SAM" id="Phobius"/>
    </source>
</evidence>
<dbReference type="VEuPathDB" id="FungiDB:DIURU_002781"/>
<dbReference type="PANTHER" id="PTHR19315">
    <property type="entry name" value="ER MEMBRANE PROTEIN COMPLEX SUBUNIT 4"/>
    <property type="match status" value="1"/>
</dbReference>
<dbReference type="Pfam" id="PF06417">
    <property type="entry name" value="EMC4"/>
    <property type="match status" value="1"/>
</dbReference>
<dbReference type="RefSeq" id="XP_034012312.1">
    <property type="nucleotide sequence ID" value="XM_034155470.1"/>
</dbReference>
<comment type="similarity">
    <text evidence="2">Belongs to the EMC4 family.</text>
</comment>
<feature type="transmembrane region" description="Helical" evidence="8">
    <location>
        <begin position="115"/>
        <end position="136"/>
    </location>
</feature>
<evidence type="ECO:0000256" key="4">
    <source>
        <dbReference type="ARBA" id="ARBA00022692"/>
    </source>
</evidence>
<sequence>MVDSLTLSTVERKQFKSDVSPLGFLGTSKKMTPKKPLSETDLNSLKAKKAWEVAMGPAKSIPMNLIMGYMTGNSLQIIPISMTFMMLLNPLKAIFTETNRVFKGLEPQDQGTSLMLKFVFIICQLASMTIGIYKLFKMGLIPHSEADWLSWLHPVQFEDRVQVL</sequence>
<keyword evidence="5" id="KW-0256">Endoplasmic reticulum</keyword>
<dbReference type="AlphaFoldDB" id="A0A642USY0"/>
<keyword evidence="10" id="KW-1185">Reference proteome</keyword>
<evidence type="ECO:0000256" key="6">
    <source>
        <dbReference type="ARBA" id="ARBA00022989"/>
    </source>
</evidence>
<dbReference type="OrthoDB" id="369569at2759"/>
<keyword evidence="4 8" id="KW-0812">Transmembrane</keyword>
<evidence type="ECO:0000256" key="7">
    <source>
        <dbReference type="ARBA" id="ARBA00023136"/>
    </source>
</evidence>
<organism evidence="9 10">
    <name type="scientific">Diutina rugosa</name>
    <name type="common">Yeast</name>
    <name type="synonym">Candida rugosa</name>
    <dbReference type="NCBI Taxonomy" id="5481"/>
    <lineage>
        <taxon>Eukaryota</taxon>
        <taxon>Fungi</taxon>
        <taxon>Dikarya</taxon>
        <taxon>Ascomycota</taxon>
        <taxon>Saccharomycotina</taxon>
        <taxon>Pichiomycetes</taxon>
        <taxon>Debaryomycetaceae</taxon>
        <taxon>Diutina</taxon>
    </lineage>
</organism>
<accession>A0A642USY0</accession>
<dbReference type="GeneID" id="54781432"/>
<proteinExistence type="inferred from homology"/>
<evidence type="ECO:0000256" key="5">
    <source>
        <dbReference type="ARBA" id="ARBA00022824"/>
    </source>
</evidence>
<keyword evidence="7 8" id="KW-0472">Membrane</keyword>
<keyword evidence="6 8" id="KW-1133">Transmembrane helix</keyword>
<evidence type="ECO:0000256" key="1">
    <source>
        <dbReference type="ARBA" id="ARBA00004477"/>
    </source>
</evidence>
<evidence type="ECO:0000313" key="10">
    <source>
        <dbReference type="Proteomes" id="UP000449547"/>
    </source>
</evidence>
<comment type="caution">
    <text evidence="9">The sequence shown here is derived from an EMBL/GenBank/DDBJ whole genome shotgun (WGS) entry which is preliminary data.</text>
</comment>